<feature type="transmembrane region" description="Helical" evidence="1">
    <location>
        <begin position="37"/>
        <end position="53"/>
    </location>
</feature>
<keyword evidence="1" id="KW-0472">Membrane</keyword>
<sequence length="178" mass="19201">MPSGRDRFGRGGLGALLALSAYLLFLSGLLIGPALPVLVLLAAAAGFLVLAYLRKPGSVRCWIPRRTRLTKSRKVEIAPRPVRRGELSVRGSPASRQRGLSAGSSVLRSLLRRNWRSPAAMVRDFALLGAGGIALLLTGLVLPEWPLLSWLGEVLSILGMLGIVVSSGVLYSYWRDQM</sequence>
<feature type="transmembrane region" description="Helical" evidence="1">
    <location>
        <begin position="121"/>
        <end position="142"/>
    </location>
</feature>
<keyword evidence="1" id="KW-1133">Transmembrane helix</keyword>
<dbReference type="RefSeq" id="WP_132953086.1">
    <property type="nucleotide sequence ID" value="NZ_SLXU01000022.1"/>
</dbReference>
<protein>
    <submittedName>
        <fullName evidence="2">Uncharacterized protein</fullName>
    </submittedName>
</protein>
<evidence type="ECO:0000313" key="2">
    <source>
        <dbReference type="EMBL" id="TCP58545.1"/>
    </source>
</evidence>
<accession>A0A4R2RH84</accession>
<gene>
    <name evidence="2" type="ORF">EV663_12221</name>
</gene>
<keyword evidence="1" id="KW-0812">Transmembrane</keyword>
<dbReference type="EMBL" id="SLXU01000022">
    <property type="protein sequence ID" value="TCP58545.1"/>
    <property type="molecule type" value="Genomic_DNA"/>
</dbReference>
<feature type="transmembrane region" description="Helical" evidence="1">
    <location>
        <begin position="12"/>
        <end position="31"/>
    </location>
</feature>
<dbReference type="AlphaFoldDB" id="A0A4R2RH84"/>
<organism evidence="2 3">
    <name type="scientific">Rhodovulum bhavnagarense</name>
    <dbReference type="NCBI Taxonomy" id="992286"/>
    <lineage>
        <taxon>Bacteria</taxon>
        <taxon>Pseudomonadati</taxon>
        <taxon>Pseudomonadota</taxon>
        <taxon>Alphaproteobacteria</taxon>
        <taxon>Rhodobacterales</taxon>
        <taxon>Paracoccaceae</taxon>
        <taxon>Rhodovulum</taxon>
    </lineage>
</organism>
<feature type="transmembrane region" description="Helical" evidence="1">
    <location>
        <begin position="154"/>
        <end position="174"/>
    </location>
</feature>
<reference evidence="2 3" key="1">
    <citation type="submission" date="2019-03" db="EMBL/GenBank/DDBJ databases">
        <title>Genomic Encyclopedia of Type Strains, Phase IV (KMG-IV): sequencing the most valuable type-strain genomes for metagenomic binning, comparative biology and taxonomic classification.</title>
        <authorList>
            <person name="Goeker M."/>
        </authorList>
    </citation>
    <scope>NUCLEOTIDE SEQUENCE [LARGE SCALE GENOMIC DNA]</scope>
    <source>
        <strain evidence="2 3">DSM 24766</strain>
    </source>
</reference>
<name>A0A4R2RH84_9RHOB</name>
<dbReference type="OrthoDB" id="7875802at2"/>
<keyword evidence="3" id="KW-1185">Reference proteome</keyword>
<evidence type="ECO:0000313" key="3">
    <source>
        <dbReference type="Proteomes" id="UP000295050"/>
    </source>
</evidence>
<dbReference type="Proteomes" id="UP000295050">
    <property type="component" value="Unassembled WGS sequence"/>
</dbReference>
<evidence type="ECO:0000256" key="1">
    <source>
        <dbReference type="SAM" id="Phobius"/>
    </source>
</evidence>
<comment type="caution">
    <text evidence="2">The sequence shown here is derived from an EMBL/GenBank/DDBJ whole genome shotgun (WGS) entry which is preliminary data.</text>
</comment>
<proteinExistence type="predicted"/>